<dbReference type="AlphaFoldDB" id="A0A2W2BDV4"/>
<dbReference type="GO" id="GO:0016810">
    <property type="term" value="F:hydrolase activity, acting on carbon-nitrogen (but not peptide) bonds"/>
    <property type="evidence" value="ECO:0007669"/>
    <property type="project" value="InterPro"/>
</dbReference>
<proteinExistence type="predicted"/>
<dbReference type="InterPro" id="IPR033932">
    <property type="entry name" value="YtcJ-like"/>
</dbReference>
<keyword evidence="4" id="KW-1185">Reference proteome</keyword>
<dbReference type="SUPFAM" id="SSF51556">
    <property type="entry name" value="Metallo-dependent hydrolases"/>
    <property type="match status" value="1"/>
</dbReference>
<evidence type="ECO:0000313" key="4">
    <source>
        <dbReference type="Proteomes" id="UP000248795"/>
    </source>
</evidence>
<name>A0A2W2BDV4_9HYPH</name>
<dbReference type="CDD" id="cd01300">
    <property type="entry name" value="YtcJ_like"/>
    <property type="match status" value="1"/>
</dbReference>
<evidence type="ECO:0000313" key="3">
    <source>
        <dbReference type="EMBL" id="PZF78424.1"/>
    </source>
</evidence>
<feature type="domain" description="Amidohydrolase 3" evidence="2">
    <location>
        <begin position="79"/>
        <end position="603"/>
    </location>
</feature>
<feature type="signal peptide" evidence="1">
    <location>
        <begin position="1"/>
        <end position="25"/>
    </location>
</feature>
<dbReference type="InterPro" id="IPR011059">
    <property type="entry name" value="Metal-dep_hydrolase_composite"/>
</dbReference>
<dbReference type="EMBL" id="QKVK01000001">
    <property type="protein sequence ID" value="PZF78424.1"/>
    <property type="molecule type" value="Genomic_DNA"/>
</dbReference>
<keyword evidence="1" id="KW-0732">Signal</keyword>
<dbReference type="Gene3D" id="2.30.40.10">
    <property type="entry name" value="Urease, subunit C, domain 1"/>
    <property type="match status" value="1"/>
</dbReference>
<sequence>MAMPRLMLPSLFGALLLSSATLAHAAGGTADAIYVNGDILTMASKDPSYAEAIAVEDGRIAFVGSKEEALKLKGAATKLIDLQGHTLLPGFIDTHGHMIYFGKNMIDADLFGTTEMSEVIARMKAQADKTPEGAWIVGFGYAARKLKEQRHPTVEELDLVSADRPVMVVDSSGHLGAGNSALFKLLGLTAATPDPEGGNFMRKAGGRELAGPMEETALFAVRAKRPPFTGALADRAVTGAVELWASYGQTTAMECGLGLGDDDIDIVKNAIDKRLLKIDLYICAKDTVASKAIETGRAVAAEYATAATSDDAVARQDLIAAQGTAAPGDTAMKLLQMRPDLDKRYINRVRLGGVKFWLDGSTDTAWFTKPYTNNPPGKTGSYSGFQQIPDEVLDEAFERFWTSDIQINMHMNGDAAVEQALRAIEKAVAKHGMRDHRPVFVHGSYMRPDQIERAQKYGAIPSYLTSSLVSGGAGALFLWGGERGNKVMAAHTLEEKGMPFTFSHDAPVTPKPWILPLVDAGVNRAIADGTVIGEKERVSPYVALKAVTSYAAFQIKEEKTKGTLEQGKLADFVILAENPLKVDPKTIKDIKVLETIKEGETVFLRE</sequence>
<gene>
    <name evidence="3" type="ORF">DK847_00980</name>
</gene>
<protein>
    <recommendedName>
        <fullName evidence="2">Amidohydrolase 3 domain-containing protein</fullName>
    </recommendedName>
</protein>
<reference evidence="4" key="1">
    <citation type="submission" date="2018-06" db="EMBL/GenBank/DDBJ databases">
        <title>Aestuariibacter litoralis strain KCTC 52945T.</title>
        <authorList>
            <person name="Li X."/>
            <person name="Salam N."/>
            <person name="Li J.-L."/>
            <person name="Chen Y.-M."/>
            <person name="Yang Z.-W."/>
            <person name="Zhang L.-Y."/>
            <person name="Han M.-X."/>
            <person name="Xiao M."/>
            <person name="Li W.-J."/>
        </authorList>
    </citation>
    <scope>NUCLEOTIDE SEQUENCE [LARGE SCALE GENOMIC DNA]</scope>
    <source>
        <strain evidence="4">KCTC 52945</strain>
    </source>
</reference>
<dbReference type="Gene3D" id="3.10.310.70">
    <property type="match status" value="1"/>
</dbReference>
<organism evidence="3 4">
    <name type="scientific">Aestuariivirga litoralis</name>
    <dbReference type="NCBI Taxonomy" id="2650924"/>
    <lineage>
        <taxon>Bacteria</taxon>
        <taxon>Pseudomonadati</taxon>
        <taxon>Pseudomonadota</taxon>
        <taxon>Alphaproteobacteria</taxon>
        <taxon>Hyphomicrobiales</taxon>
        <taxon>Aestuariivirgaceae</taxon>
        <taxon>Aestuariivirga</taxon>
    </lineage>
</organism>
<dbReference type="PANTHER" id="PTHR22642:SF2">
    <property type="entry name" value="PROTEIN LONG AFTER FAR-RED 3"/>
    <property type="match status" value="1"/>
</dbReference>
<evidence type="ECO:0000259" key="2">
    <source>
        <dbReference type="Pfam" id="PF07969"/>
    </source>
</evidence>
<dbReference type="Pfam" id="PF07969">
    <property type="entry name" value="Amidohydro_3"/>
    <property type="match status" value="1"/>
</dbReference>
<accession>A0A2W2BDV4</accession>
<dbReference type="Gene3D" id="3.20.20.140">
    <property type="entry name" value="Metal-dependent hydrolases"/>
    <property type="match status" value="1"/>
</dbReference>
<dbReference type="InterPro" id="IPR013108">
    <property type="entry name" value="Amidohydro_3"/>
</dbReference>
<feature type="chain" id="PRO_5015864643" description="Amidohydrolase 3 domain-containing protein" evidence="1">
    <location>
        <begin position="26"/>
        <end position="606"/>
    </location>
</feature>
<dbReference type="SUPFAM" id="SSF51338">
    <property type="entry name" value="Composite domain of metallo-dependent hydrolases"/>
    <property type="match status" value="1"/>
</dbReference>
<dbReference type="PANTHER" id="PTHR22642">
    <property type="entry name" value="IMIDAZOLONEPROPIONASE"/>
    <property type="match status" value="1"/>
</dbReference>
<comment type="caution">
    <text evidence="3">The sequence shown here is derived from an EMBL/GenBank/DDBJ whole genome shotgun (WGS) entry which is preliminary data.</text>
</comment>
<dbReference type="Proteomes" id="UP000248795">
    <property type="component" value="Unassembled WGS sequence"/>
</dbReference>
<evidence type="ECO:0000256" key="1">
    <source>
        <dbReference type="SAM" id="SignalP"/>
    </source>
</evidence>
<dbReference type="InterPro" id="IPR032466">
    <property type="entry name" value="Metal_Hydrolase"/>
</dbReference>